<proteinExistence type="predicted"/>
<organism evidence="2 3">
    <name type="scientific">Daphnia magna</name>
    <dbReference type="NCBI Taxonomy" id="35525"/>
    <lineage>
        <taxon>Eukaryota</taxon>
        <taxon>Metazoa</taxon>
        <taxon>Ecdysozoa</taxon>
        <taxon>Arthropoda</taxon>
        <taxon>Crustacea</taxon>
        <taxon>Branchiopoda</taxon>
        <taxon>Diplostraca</taxon>
        <taxon>Cladocera</taxon>
        <taxon>Anomopoda</taxon>
        <taxon>Daphniidae</taxon>
        <taxon>Daphnia</taxon>
    </lineage>
</organism>
<dbReference type="AlphaFoldDB" id="A0A164S2G2"/>
<keyword evidence="3" id="KW-1185">Reference proteome</keyword>
<evidence type="ECO:0000256" key="1">
    <source>
        <dbReference type="SAM" id="Phobius"/>
    </source>
</evidence>
<dbReference type="Proteomes" id="UP000076858">
    <property type="component" value="Unassembled WGS sequence"/>
</dbReference>
<reference evidence="2 3" key="1">
    <citation type="submission" date="2016-03" db="EMBL/GenBank/DDBJ databases">
        <title>EvidentialGene: Evidence-directed Construction of Genes on Genomes.</title>
        <authorList>
            <person name="Gilbert D.G."/>
            <person name="Choi J.-H."/>
            <person name="Mockaitis K."/>
            <person name="Colbourne J."/>
            <person name="Pfrender M."/>
        </authorList>
    </citation>
    <scope>NUCLEOTIDE SEQUENCE [LARGE SCALE GENOMIC DNA]</scope>
    <source>
        <strain evidence="2 3">Xinb3</strain>
        <tissue evidence="2">Complete organism</tissue>
    </source>
</reference>
<comment type="caution">
    <text evidence="2">The sequence shown here is derived from an EMBL/GenBank/DDBJ whole genome shotgun (WGS) entry which is preliminary data.</text>
</comment>
<keyword evidence="1" id="KW-0472">Membrane</keyword>
<evidence type="ECO:0000313" key="2">
    <source>
        <dbReference type="EMBL" id="KZS09179.1"/>
    </source>
</evidence>
<keyword evidence="1" id="KW-0812">Transmembrane</keyword>
<sequence>MCITSNNLNYCDCMLYYIHKETKRLTAKKNINRQHNRLFFTWTIFIDIHICLFSFVIFLSLSYTLLDPQQSMFSFVLSPALLPSRNRHE</sequence>
<name>A0A164S2G2_9CRUS</name>
<protein>
    <submittedName>
        <fullName evidence="2">Uncharacterized protein</fullName>
    </submittedName>
</protein>
<feature type="transmembrane region" description="Helical" evidence="1">
    <location>
        <begin position="38"/>
        <end position="66"/>
    </location>
</feature>
<dbReference type="EMBL" id="LRGB01002101">
    <property type="protein sequence ID" value="KZS09179.1"/>
    <property type="molecule type" value="Genomic_DNA"/>
</dbReference>
<accession>A0A164S2G2</accession>
<gene>
    <name evidence="2" type="ORF">APZ42_026650</name>
</gene>
<keyword evidence="1" id="KW-1133">Transmembrane helix</keyword>
<evidence type="ECO:0000313" key="3">
    <source>
        <dbReference type="Proteomes" id="UP000076858"/>
    </source>
</evidence>